<dbReference type="PANTHER" id="PTHR10344">
    <property type="entry name" value="THYMIDYLATE KINASE"/>
    <property type="match status" value="1"/>
</dbReference>
<name>A0A2Z2HIQ2_9GAMM</name>
<keyword evidence="4 11" id="KW-0808">Transferase</keyword>
<dbReference type="EMBL" id="CP021323">
    <property type="protein sequence ID" value="ARS53341.1"/>
    <property type="molecule type" value="Genomic_DNA"/>
</dbReference>
<dbReference type="InterPro" id="IPR039430">
    <property type="entry name" value="Thymidylate_kin-like_dom"/>
</dbReference>
<comment type="catalytic activity">
    <reaction evidence="10 11">
        <text>dTMP + ATP = dTDP + ADP</text>
        <dbReference type="Rhea" id="RHEA:13517"/>
        <dbReference type="ChEBI" id="CHEBI:30616"/>
        <dbReference type="ChEBI" id="CHEBI:58369"/>
        <dbReference type="ChEBI" id="CHEBI:63528"/>
        <dbReference type="ChEBI" id="CHEBI:456216"/>
        <dbReference type="EC" id="2.7.4.9"/>
    </reaction>
</comment>
<evidence type="ECO:0000256" key="10">
    <source>
        <dbReference type="ARBA" id="ARBA00048743"/>
    </source>
</evidence>
<dbReference type="CDD" id="cd01672">
    <property type="entry name" value="TMPK"/>
    <property type="match status" value="1"/>
</dbReference>
<protein>
    <recommendedName>
        <fullName evidence="3 11">Thymidylate kinase</fullName>
        <ecNumber evidence="2 11">2.7.4.9</ecNumber>
    </recommendedName>
    <alternativeName>
        <fullName evidence="9 11">dTMP kinase</fullName>
    </alternativeName>
</protein>
<comment type="similarity">
    <text evidence="1 11">Belongs to the thymidylate kinase family.</text>
</comment>
<proteinExistence type="inferred from homology"/>
<comment type="caution">
    <text evidence="11">Lacks conserved residue(s) required for the propagation of feature annotation.</text>
</comment>
<gene>
    <name evidence="11" type="primary">tmk</name>
    <name evidence="13" type="ORF">B9G99_11120</name>
</gene>
<evidence type="ECO:0000256" key="11">
    <source>
        <dbReference type="HAMAP-Rule" id="MF_00165"/>
    </source>
</evidence>
<organism evidence="13 14">
    <name type="scientific">Kushneria konosiri</name>
    <dbReference type="NCBI Taxonomy" id="698828"/>
    <lineage>
        <taxon>Bacteria</taxon>
        <taxon>Pseudomonadati</taxon>
        <taxon>Pseudomonadota</taxon>
        <taxon>Gammaproteobacteria</taxon>
        <taxon>Oceanospirillales</taxon>
        <taxon>Halomonadaceae</taxon>
        <taxon>Kushneria</taxon>
    </lineage>
</organism>
<dbReference type="Gene3D" id="3.40.50.300">
    <property type="entry name" value="P-loop containing nucleotide triphosphate hydrolases"/>
    <property type="match status" value="1"/>
</dbReference>
<dbReference type="GO" id="GO:0006235">
    <property type="term" value="P:dTTP biosynthetic process"/>
    <property type="evidence" value="ECO:0007669"/>
    <property type="project" value="UniProtKB-UniRule"/>
</dbReference>
<evidence type="ECO:0000256" key="3">
    <source>
        <dbReference type="ARBA" id="ARBA00017144"/>
    </source>
</evidence>
<evidence type="ECO:0000313" key="14">
    <source>
        <dbReference type="Proteomes" id="UP000250025"/>
    </source>
</evidence>
<dbReference type="AlphaFoldDB" id="A0A2Z2HIQ2"/>
<dbReference type="RefSeq" id="WP_086622219.1">
    <property type="nucleotide sequence ID" value="NZ_CP021323.1"/>
</dbReference>
<dbReference type="OrthoDB" id="9774907at2"/>
<dbReference type="InterPro" id="IPR027417">
    <property type="entry name" value="P-loop_NTPase"/>
</dbReference>
<dbReference type="SUPFAM" id="SSF52540">
    <property type="entry name" value="P-loop containing nucleoside triphosphate hydrolases"/>
    <property type="match status" value="1"/>
</dbReference>
<evidence type="ECO:0000256" key="4">
    <source>
        <dbReference type="ARBA" id="ARBA00022679"/>
    </source>
</evidence>
<dbReference type="PANTHER" id="PTHR10344:SF4">
    <property type="entry name" value="UMP-CMP KINASE 2, MITOCHONDRIAL"/>
    <property type="match status" value="1"/>
</dbReference>
<evidence type="ECO:0000256" key="2">
    <source>
        <dbReference type="ARBA" id="ARBA00012980"/>
    </source>
</evidence>
<evidence type="ECO:0000256" key="8">
    <source>
        <dbReference type="ARBA" id="ARBA00022840"/>
    </source>
</evidence>
<dbReference type="HAMAP" id="MF_00165">
    <property type="entry name" value="Thymidylate_kinase"/>
    <property type="match status" value="1"/>
</dbReference>
<dbReference type="GO" id="GO:0006233">
    <property type="term" value="P:dTDP biosynthetic process"/>
    <property type="evidence" value="ECO:0007669"/>
    <property type="project" value="InterPro"/>
</dbReference>
<keyword evidence="8 11" id="KW-0067">ATP-binding</keyword>
<sequence>MKGILIAIEGIDGSGKGTQANLLFQKLQEKSIPAKLYSFPGYEKTFFGEEIGAFLRGEFGTLEQVHPKLASILFAGDRFEQKNEIEEDLKEGVVVICDRYVDSNIAHQCAKRPAEERQGFAKWLETLEYSVFSAAKPDITFFLDVPLDISKELVLKKGKRSYTDTKEDIHESSYEYLDKVYETYMELWLERQWVKIRCTDEDGIKGINEIGEDLSKHVLNRLGMA</sequence>
<evidence type="ECO:0000256" key="1">
    <source>
        <dbReference type="ARBA" id="ARBA00009776"/>
    </source>
</evidence>
<dbReference type="InterPro" id="IPR018094">
    <property type="entry name" value="Thymidylate_kinase"/>
</dbReference>
<dbReference type="EC" id="2.7.4.9" evidence="2 11"/>
<evidence type="ECO:0000256" key="7">
    <source>
        <dbReference type="ARBA" id="ARBA00022777"/>
    </source>
</evidence>
<reference evidence="13 14" key="1">
    <citation type="journal article" date="2017" name="Int. J. Syst. Evol. Microbiol.">
        <title>Kushneria konosiri sp. nov., isolated from the Korean salt-fermented seafood Daemi-jeot.</title>
        <authorList>
            <person name="Yun J.H."/>
            <person name="Park S.K."/>
            <person name="Lee J.Y."/>
            <person name="Jung M.J."/>
            <person name="Bae J.W."/>
        </authorList>
    </citation>
    <scope>NUCLEOTIDE SEQUENCE [LARGE SCALE GENOMIC DNA]</scope>
    <source>
        <strain evidence="13 14">X49</strain>
    </source>
</reference>
<dbReference type="GO" id="GO:0005524">
    <property type="term" value="F:ATP binding"/>
    <property type="evidence" value="ECO:0007669"/>
    <property type="project" value="UniProtKB-UniRule"/>
</dbReference>
<dbReference type="Proteomes" id="UP000250025">
    <property type="component" value="Chromosome"/>
</dbReference>
<evidence type="ECO:0000256" key="6">
    <source>
        <dbReference type="ARBA" id="ARBA00022741"/>
    </source>
</evidence>
<keyword evidence="6 11" id="KW-0547">Nucleotide-binding</keyword>
<evidence type="ECO:0000256" key="9">
    <source>
        <dbReference type="ARBA" id="ARBA00029962"/>
    </source>
</evidence>
<evidence type="ECO:0000256" key="5">
    <source>
        <dbReference type="ARBA" id="ARBA00022727"/>
    </source>
</evidence>
<dbReference type="GO" id="GO:0005737">
    <property type="term" value="C:cytoplasm"/>
    <property type="evidence" value="ECO:0007669"/>
    <property type="project" value="TreeGrafter"/>
</dbReference>
<dbReference type="GO" id="GO:0006227">
    <property type="term" value="P:dUDP biosynthetic process"/>
    <property type="evidence" value="ECO:0007669"/>
    <property type="project" value="TreeGrafter"/>
</dbReference>
<keyword evidence="14" id="KW-1185">Reference proteome</keyword>
<dbReference type="Pfam" id="PF02223">
    <property type="entry name" value="Thymidylate_kin"/>
    <property type="match status" value="1"/>
</dbReference>
<keyword evidence="7 11" id="KW-0418">Kinase</keyword>
<dbReference type="NCBIfam" id="TIGR00041">
    <property type="entry name" value="DTMP_kinase"/>
    <property type="match status" value="1"/>
</dbReference>
<comment type="function">
    <text evidence="11">Phosphorylation of dTMP to form dTDP in both de novo and salvage pathways of dTTP synthesis.</text>
</comment>
<evidence type="ECO:0000313" key="13">
    <source>
        <dbReference type="EMBL" id="ARS53341.1"/>
    </source>
</evidence>
<dbReference type="GO" id="GO:0004798">
    <property type="term" value="F:dTMP kinase activity"/>
    <property type="evidence" value="ECO:0007669"/>
    <property type="project" value="UniProtKB-UniRule"/>
</dbReference>
<feature type="domain" description="Thymidylate kinase-like" evidence="12">
    <location>
        <begin position="8"/>
        <end position="196"/>
    </location>
</feature>
<accession>A0A2Z2HIQ2</accession>
<dbReference type="KEGG" id="kus:B9G99_11120"/>
<evidence type="ECO:0000259" key="12">
    <source>
        <dbReference type="Pfam" id="PF02223"/>
    </source>
</evidence>
<keyword evidence="5 11" id="KW-0545">Nucleotide biosynthesis</keyword>